<reference evidence="2 3" key="1">
    <citation type="journal article" date="2011" name="Stand. Genomic Sci.">
        <title>Non-contiguous finished genome sequence and contextual data of the filamentous soil bacterium Ktedonobacter racemifer type strain (SOSP1-21).</title>
        <authorList>
            <person name="Chang Y.J."/>
            <person name="Land M."/>
            <person name="Hauser L."/>
            <person name="Chertkov O."/>
            <person name="Del Rio T.G."/>
            <person name="Nolan M."/>
            <person name="Copeland A."/>
            <person name="Tice H."/>
            <person name="Cheng J.F."/>
            <person name="Lucas S."/>
            <person name="Han C."/>
            <person name="Goodwin L."/>
            <person name="Pitluck S."/>
            <person name="Ivanova N."/>
            <person name="Ovchinikova G."/>
            <person name="Pati A."/>
            <person name="Chen A."/>
            <person name="Palaniappan K."/>
            <person name="Mavromatis K."/>
            <person name="Liolios K."/>
            <person name="Brettin T."/>
            <person name="Fiebig A."/>
            <person name="Rohde M."/>
            <person name="Abt B."/>
            <person name="Goker M."/>
            <person name="Detter J.C."/>
            <person name="Woyke T."/>
            <person name="Bristow J."/>
            <person name="Eisen J.A."/>
            <person name="Markowitz V."/>
            <person name="Hugenholtz P."/>
            <person name="Kyrpides N.C."/>
            <person name="Klenk H.P."/>
            <person name="Lapidus A."/>
        </authorList>
    </citation>
    <scope>NUCLEOTIDE SEQUENCE [LARGE SCALE GENOMIC DNA]</scope>
    <source>
        <strain evidence="3">DSM 44963</strain>
    </source>
</reference>
<feature type="coiled-coil region" evidence="1">
    <location>
        <begin position="174"/>
        <end position="236"/>
    </location>
</feature>
<keyword evidence="1" id="KW-0175">Coiled coil</keyword>
<accession>D6U6M2</accession>
<dbReference type="InParanoid" id="D6U6M2"/>
<name>D6U6M2_KTERA</name>
<evidence type="ECO:0000256" key="1">
    <source>
        <dbReference type="SAM" id="Coils"/>
    </source>
</evidence>
<dbReference type="STRING" id="485913.Krac_1248"/>
<dbReference type="AlphaFoldDB" id="D6U6M2"/>
<sequence>MFLSLAHRVLVKLFVPAAEIAIAPKCRAERIIGGRETDSGWPGSLNRWRAQLRAPTYDHGSGGDCGGRGYTRRWPAQENAIRDWLIPLGIDTNHGYAKTVVANSEVTKKREALQKRLENVQRWTDGARKRMHNASKLYRKRCQQTKERADMLYRVLNEHQMEMEQQGVEHWLRHKTIKEEKAGADAEIEEYQQRQWKAYHTSNKEFAKCEKYCREQRELLRALEDLERQEREMYELDVRPVQSKLAA</sequence>
<dbReference type="Proteomes" id="UP000004508">
    <property type="component" value="Unassembled WGS sequence"/>
</dbReference>
<evidence type="ECO:0000313" key="2">
    <source>
        <dbReference type="EMBL" id="EFH80633.1"/>
    </source>
</evidence>
<proteinExistence type="predicted"/>
<dbReference type="RefSeq" id="WP_007923348.1">
    <property type="nucleotide sequence ID" value="NZ_ADVG01000005.1"/>
</dbReference>
<organism evidence="2 3">
    <name type="scientific">Ktedonobacter racemifer DSM 44963</name>
    <dbReference type="NCBI Taxonomy" id="485913"/>
    <lineage>
        <taxon>Bacteria</taxon>
        <taxon>Bacillati</taxon>
        <taxon>Chloroflexota</taxon>
        <taxon>Ktedonobacteria</taxon>
        <taxon>Ktedonobacterales</taxon>
        <taxon>Ktedonobacteraceae</taxon>
        <taxon>Ktedonobacter</taxon>
    </lineage>
</organism>
<protein>
    <submittedName>
        <fullName evidence="2">Uncharacterized protein</fullName>
    </submittedName>
</protein>
<dbReference type="EMBL" id="ADVG01000005">
    <property type="protein sequence ID" value="EFH80633.1"/>
    <property type="molecule type" value="Genomic_DNA"/>
</dbReference>
<gene>
    <name evidence="2" type="ORF">Krac_1248</name>
</gene>
<evidence type="ECO:0000313" key="3">
    <source>
        <dbReference type="Proteomes" id="UP000004508"/>
    </source>
</evidence>
<keyword evidence="3" id="KW-1185">Reference proteome</keyword>
<comment type="caution">
    <text evidence="2">The sequence shown here is derived from an EMBL/GenBank/DDBJ whole genome shotgun (WGS) entry which is preliminary data.</text>
</comment>